<reference evidence="3 4" key="1">
    <citation type="journal article" date="2015" name="Biotechnol. Bioeng.">
        <title>Genome sequence and phenotypic characterization of Caulobacter segnis.</title>
        <authorList>
            <person name="Patel S."/>
            <person name="Fletcher B."/>
            <person name="Scott D.C."/>
            <person name="Ely B."/>
        </authorList>
    </citation>
    <scope>NUCLEOTIDE SEQUENCE [LARGE SCALE GENOMIC DNA]</scope>
    <source>
        <strain evidence="3 4">ERI-2</strain>
    </source>
</reference>
<feature type="domain" description="ACT" evidence="2">
    <location>
        <begin position="4"/>
        <end position="82"/>
    </location>
</feature>
<dbReference type="NCBIfam" id="NF001220">
    <property type="entry name" value="PRK00194.1"/>
    <property type="match status" value="1"/>
</dbReference>
<dbReference type="CDD" id="cd04872">
    <property type="entry name" value="ACT_1ZPV"/>
    <property type="match status" value="1"/>
</dbReference>
<dbReference type="InterPro" id="IPR045865">
    <property type="entry name" value="ACT-like_dom_sf"/>
</dbReference>
<evidence type="ECO:0000259" key="2">
    <source>
        <dbReference type="PROSITE" id="PS51671"/>
    </source>
</evidence>
<dbReference type="RefSeq" id="WP_063553996.1">
    <property type="nucleotide sequence ID" value="NZ_LITT01000003.1"/>
</dbReference>
<dbReference type="OrthoDB" id="9803078at2"/>
<dbReference type="Gene3D" id="3.30.70.260">
    <property type="match status" value="1"/>
</dbReference>
<comment type="caution">
    <text evidence="3">The sequence shown here is derived from an EMBL/GenBank/DDBJ whole genome shotgun (WGS) entry which is preliminary data.</text>
</comment>
<name>A0A162J8U6_9CLOT</name>
<dbReference type="PATRIC" id="fig|1538.10.peg.857"/>
<dbReference type="PANTHER" id="PTHR34875:SF6">
    <property type="entry name" value="UPF0237 PROTEIN MJ1558"/>
    <property type="match status" value="1"/>
</dbReference>
<dbReference type="SUPFAM" id="SSF55021">
    <property type="entry name" value="ACT-like"/>
    <property type="match status" value="1"/>
</dbReference>
<dbReference type="InterPro" id="IPR022986">
    <property type="entry name" value="UPF0237_ACT"/>
</dbReference>
<accession>A0A162J8U6</accession>
<evidence type="ECO:0000313" key="3">
    <source>
        <dbReference type="EMBL" id="OAA91965.1"/>
    </source>
</evidence>
<dbReference type="Pfam" id="PF13740">
    <property type="entry name" value="ACT_6"/>
    <property type="match status" value="1"/>
</dbReference>
<proteinExistence type="inferred from homology"/>
<sequence>MKSFITVLGEDKTGIIYKVTSVLFENNINILDINQTLIEGYFTMVMLVDLSKMKTDFVGLKNDLENKAKEIGVVIKLQREDIFTSMHQI</sequence>
<gene>
    <name evidence="3" type="ORF">WY13_00367</name>
</gene>
<dbReference type="PROSITE" id="PS51671">
    <property type="entry name" value="ACT"/>
    <property type="match status" value="1"/>
</dbReference>
<dbReference type="PANTHER" id="PTHR34875">
    <property type="entry name" value="UPF0237 PROTEIN MJ1558"/>
    <property type="match status" value="1"/>
</dbReference>
<dbReference type="InterPro" id="IPR002912">
    <property type="entry name" value="ACT_dom"/>
</dbReference>
<evidence type="ECO:0000313" key="4">
    <source>
        <dbReference type="Proteomes" id="UP000077407"/>
    </source>
</evidence>
<evidence type="ECO:0000256" key="1">
    <source>
        <dbReference type="HAMAP-Rule" id="MF_01054"/>
    </source>
</evidence>
<dbReference type="Proteomes" id="UP000077407">
    <property type="component" value="Unassembled WGS sequence"/>
</dbReference>
<comment type="similarity">
    <text evidence="1">Belongs to the UPF0237 family.</text>
</comment>
<dbReference type="HAMAP" id="MF_01054">
    <property type="entry name" value="UPF0237"/>
    <property type="match status" value="1"/>
</dbReference>
<dbReference type="AlphaFoldDB" id="A0A162J8U6"/>
<dbReference type="InterPro" id="IPR050990">
    <property type="entry name" value="UPF0237/GcvR_regulator"/>
</dbReference>
<dbReference type="EMBL" id="LITT01000003">
    <property type="protein sequence ID" value="OAA91965.1"/>
    <property type="molecule type" value="Genomic_DNA"/>
</dbReference>
<protein>
    <recommendedName>
        <fullName evidence="1">UPF0237 protein WY13_00367</fullName>
    </recommendedName>
</protein>
<organism evidence="3 4">
    <name type="scientific">Clostridium ljungdahlii</name>
    <dbReference type="NCBI Taxonomy" id="1538"/>
    <lineage>
        <taxon>Bacteria</taxon>
        <taxon>Bacillati</taxon>
        <taxon>Bacillota</taxon>
        <taxon>Clostridia</taxon>
        <taxon>Eubacteriales</taxon>
        <taxon>Clostridiaceae</taxon>
        <taxon>Clostridium</taxon>
    </lineage>
</organism>